<comment type="caution">
    <text evidence="1">The sequence shown here is derived from an EMBL/GenBank/DDBJ whole genome shotgun (WGS) entry which is preliminary data.</text>
</comment>
<reference evidence="1" key="1">
    <citation type="journal article" date="2019" name="bioRxiv">
        <title>The Genome of the Zebra Mussel, Dreissena polymorpha: A Resource for Invasive Species Research.</title>
        <authorList>
            <person name="McCartney M.A."/>
            <person name="Auch B."/>
            <person name="Kono T."/>
            <person name="Mallez S."/>
            <person name="Zhang Y."/>
            <person name="Obille A."/>
            <person name="Becker A."/>
            <person name="Abrahante J.E."/>
            <person name="Garbe J."/>
            <person name="Badalamenti J.P."/>
            <person name="Herman A."/>
            <person name="Mangelson H."/>
            <person name="Liachko I."/>
            <person name="Sullivan S."/>
            <person name="Sone E.D."/>
            <person name="Koren S."/>
            <person name="Silverstein K.A.T."/>
            <person name="Beckman K.B."/>
            <person name="Gohl D.M."/>
        </authorList>
    </citation>
    <scope>NUCLEOTIDE SEQUENCE</scope>
    <source>
        <strain evidence="1">Duluth1</strain>
        <tissue evidence="1">Whole animal</tissue>
    </source>
</reference>
<evidence type="ECO:0000313" key="1">
    <source>
        <dbReference type="EMBL" id="KAH3896562.1"/>
    </source>
</evidence>
<keyword evidence="2" id="KW-1185">Reference proteome</keyword>
<gene>
    <name evidence="1" type="ORF">DPMN_020739</name>
</gene>
<name>A0A9D4NN25_DREPO</name>
<proteinExistence type="predicted"/>
<dbReference type="AlphaFoldDB" id="A0A9D4NN25"/>
<dbReference type="Proteomes" id="UP000828390">
    <property type="component" value="Unassembled WGS sequence"/>
</dbReference>
<protein>
    <submittedName>
        <fullName evidence="1">Uncharacterized protein</fullName>
    </submittedName>
</protein>
<reference evidence="1" key="2">
    <citation type="submission" date="2020-11" db="EMBL/GenBank/DDBJ databases">
        <authorList>
            <person name="McCartney M.A."/>
            <person name="Auch B."/>
            <person name="Kono T."/>
            <person name="Mallez S."/>
            <person name="Becker A."/>
            <person name="Gohl D.M."/>
            <person name="Silverstein K.A.T."/>
            <person name="Koren S."/>
            <person name="Bechman K.B."/>
            <person name="Herman A."/>
            <person name="Abrahante J.E."/>
            <person name="Garbe J."/>
        </authorList>
    </citation>
    <scope>NUCLEOTIDE SEQUENCE</scope>
    <source>
        <strain evidence="1">Duluth1</strain>
        <tissue evidence="1">Whole animal</tissue>
    </source>
</reference>
<organism evidence="1 2">
    <name type="scientific">Dreissena polymorpha</name>
    <name type="common">Zebra mussel</name>
    <name type="synonym">Mytilus polymorpha</name>
    <dbReference type="NCBI Taxonomy" id="45954"/>
    <lineage>
        <taxon>Eukaryota</taxon>
        <taxon>Metazoa</taxon>
        <taxon>Spiralia</taxon>
        <taxon>Lophotrochozoa</taxon>
        <taxon>Mollusca</taxon>
        <taxon>Bivalvia</taxon>
        <taxon>Autobranchia</taxon>
        <taxon>Heteroconchia</taxon>
        <taxon>Euheterodonta</taxon>
        <taxon>Imparidentia</taxon>
        <taxon>Neoheterodontei</taxon>
        <taxon>Myida</taxon>
        <taxon>Dreissenoidea</taxon>
        <taxon>Dreissenidae</taxon>
        <taxon>Dreissena</taxon>
    </lineage>
</organism>
<accession>A0A9D4NN25</accession>
<dbReference type="EMBL" id="JAIWYP010000001">
    <property type="protein sequence ID" value="KAH3896562.1"/>
    <property type="molecule type" value="Genomic_DNA"/>
</dbReference>
<evidence type="ECO:0000313" key="2">
    <source>
        <dbReference type="Proteomes" id="UP000828390"/>
    </source>
</evidence>
<sequence length="87" mass="9115">MSCIGSSSSIISHCFPRSSTARLLGMWVVVVAVGSASETKGLLGLCMGSFDNRTLHFDQSGFCAKTAKYAGSWPAHDVVAIGSLSCR</sequence>